<dbReference type="Gene3D" id="6.10.340.10">
    <property type="match status" value="1"/>
</dbReference>
<dbReference type="FunFam" id="3.30.565.10:FF:000006">
    <property type="entry name" value="Sensor histidine kinase WalK"/>
    <property type="match status" value="1"/>
</dbReference>
<dbReference type="PANTHER" id="PTHR45436:SF15">
    <property type="entry name" value="SENSOR HISTIDINE KINASE CUSS"/>
    <property type="match status" value="1"/>
</dbReference>
<dbReference type="GO" id="GO:0005886">
    <property type="term" value="C:plasma membrane"/>
    <property type="evidence" value="ECO:0007669"/>
    <property type="project" value="UniProtKB-SubCell"/>
</dbReference>
<proteinExistence type="predicted"/>
<dbReference type="SMART" id="SM00387">
    <property type="entry name" value="HATPase_c"/>
    <property type="match status" value="1"/>
</dbReference>
<keyword evidence="13 15" id="KW-0902">Two-component regulatory system</keyword>
<feature type="transmembrane region" description="Helical" evidence="15">
    <location>
        <begin position="155"/>
        <end position="175"/>
    </location>
</feature>
<keyword evidence="12 15" id="KW-1133">Transmembrane helix</keyword>
<dbReference type="SUPFAM" id="SSF47384">
    <property type="entry name" value="Homodimeric domain of signal transducing histidine kinase"/>
    <property type="match status" value="1"/>
</dbReference>
<dbReference type="InterPro" id="IPR006290">
    <property type="entry name" value="CztS_silS_copS"/>
</dbReference>
<dbReference type="InterPro" id="IPR005467">
    <property type="entry name" value="His_kinase_dom"/>
</dbReference>
<dbReference type="CDD" id="cd00075">
    <property type="entry name" value="HATPase"/>
    <property type="match status" value="1"/>
</dbReference>
<dbReference type="PRINTS" id="PR00344">
    <property type="entry name" value="BCTRLSENSOR"/>
</dbReference>
<keyword evidence="11 15" id="KW-0067">ATP-binding</keyword>
<keyword evidence="10 15" id="KW-0418">Kinase</keyword>
<dbReference type="Proteomes" id="UP000330809">
    <property type="component" value="Unassembled WGS sequence"/>
</dbReference>
<comment type="function">
    <text evidence="15">Member of a two-component regulatory system.</text>
</comment>
<dbReference type="CDD" id="cd00082">
    <property type="entry name" value="HisKA"/>
    <property type="match status" value="1"/>
</dbReference>
<dbReference type="PANTHER" id="PTHR45436">
    <property type="entry name" value="SENSOR HISTIDINE KINASE YKOH"/>
    <property type="match status" value="1"/>
</dbReference>
<keyword evidence="8 15" id="KW-0812">Transmembrane</keyword>
<dbReference type="Gene3D" id="1.10.287.130">
    <property type="match status" value="1"/>
</dbReference>
<dbReference type="PROSITE" id="PS50109">
    <property type="entry name" value="HIS_KIN"/>
    <property type="match status" value="1"/>
</dbReference>
<evidence type="ECO:0000256" key="9">
    <source>
        <dbReference type="ARBA" id="ARBA00022741"/>
    </source>
</evidence>
<dbReference type="EMBL" id="CAACYJ010000040">
    <property type="protein sequence ID" value="VFB21595.1"/>
    <property type="molecule type" value="Genomic_DNA"/>
</dbReference>
<evidence type="ECO:0000256" key="14">
    <source>
        <dbReference type="ARBA" id="ARBA00023136"/>
    </source>
</evidence>
<evidence type="ECO:0000256" key="12">
    <source>
        <dbReference type="ARBA" id="ARBA00022989"/>
    </source>
</evidence>
<evidence type="ECO:0000256" key="13">
    <source>
        <dbReference type="ARBA" id="ARBA00023012"/>
    </source>
</evidence>
<dbReference type="InterPro" id="IPR003660">
    <property type="entry name" value="HAMP_dom"/>
</dbReference>
<dbReference type="SUPFAM" id="SSF158472">
    <property type="entry name" value="HAMP domain-like"/>
    <property type="match status" value="1"/>
</dbReference>
<evidence type="ECO:0000256" key="11">
    <source>
        <dbReference type="ARBA" id="ARBA00022840"/>
    </source>
</evidence>
<dbReference type="Pfam" id="PF00512">
    <property type="entry name" value="HisKA"/>
    <property type="match status" value="1"/>
</dbReference>
<evidence type="ECO:0000259" key="16">
    <source>
        <dbReference type="PROSITE" id="PS50109"/>
    </source>
</evidence>
<dbReference type="PROSITE" id="PS50885">
    <property type="entry name" value="HAMP"/>
    <property type="match status" value="1"/>
</dbReference>
<evidence type="ECO:0000256" key="3">
    <source>
        <dbReference type="ARBA" id="ARBA00004533"/>
    </source>
</evidence>
<organism evidence="18 19">
    <name type="scientific">Pseudomonas fragi</name>
    <dbReference type="NCBI Taxonomy" id="296"/>
    <lineage>
        <taxon>Bacteria</taxon>
        <taxon>Pseudomonadati</taxon>
        <taxon>Pseudomonadota</taxon>
        <taxon>Gammaproteobacteria</taxon>
        <taxon>Pseudomonadales</taxon>
        <taxon>Pseudomonadaceae</taxon>
        <taxon>Pseudomonas</taxon>
    </lineage>
</organism>
<dbReference type="GO" id="GO:0005524">
    <property type="term" value="F:ATP binding"/>
    <property type="evidence" value="ECO:0007669"/>
    <property type="project" value="UniProtKB-KW"/>
</dbReference>
<keyword evidence="14 15" id="KW-0472">Membrane</keyword>
<keyword evidence="6" id="KW-0597">Phosphoprotein</keyword>
<evidence type="ECO:0000256" key="8">
    <source>
        <dbReference type="ARBA" id="ARBA00022692"/>
    </source>
</evidence>
<name>A0A449IQG0_PSEFR</name>
<evidence type="ECO:0000256" key="2">
    <source>
        <dbReference type="ARBA" id="ARBA00004141"/>
    </source>
</evidence>
<dbReference type="SMART" id="SM00304">
    <property type="entry name" value="HAMP"/>
    <property type="match status" value="1"/>
</dbReference>
<dbReference type="Gene3D" id="3.30.565.10">
    <property type="entry name" value="Histidine kinase-like ATPase, C-terminal domain"/>
    <property type="match status" value="1"/>
</dbReference>
<evidence type="ECO:0000256" key="10">
    <source>
        <dbReference type="ARBA" id="ARBA00022777"/>
    </source>
</evidence>
<sequence length="481" mass="53314">MRRLSLSSRLALLFAGCTAVVSLFAGVLFGRASEVHFVELDQQLMESRLAVLRSTLQGADTLERFTLRLPALMQDLAHQPDLAIRVRGPDGHLWFDSSPRLPLELETRPGLGSLQINGTDYRVLVPQTDSPDAPHLTLLLDITHHQHFLQRMQRLIWMTVGLSALATAILGAWAARSGLRPLRRMSAIAASVSADSLNARLPQEQMPAELAELATAFNAMLARLDDSFQRLSAFSADIAHELRTPLSNLLTHTQVTLTRPRGIEEYREALHSNLEELQWMAQLVNDMLYLAKADHGLLTPRREALDLGQEVEALLEFYALLAEDSHIELTREGNALLAGDRSMLRRALSNLLDNALRYTPAGGAIKVLIEALPGTARISIENTGTGIPAELLPRLFDRFYRADPARREGSSEHAGLGLAITQSIIRAHGGQICCESKEGVTRFVVELPAKLPSPQPSPCMDRGHREHFVRRHSEQLAQRFP</sequence>
<dbReference type="AlphaFoldDB" id="A0A449IQG0"/>
<evidence type="ECO:0000313" key="18">
    <source>
        <dbReference type="EMBL" id="VFB21595.1"/>
    </source>
</evidence>
<dbReference type="CDD" id="cd06225">
    <property type="entry name" value="HAMP"/>
    <property type="match status" value="1"/>
</dbReference>
<evidence type="ECO:0000256" key="15">
    <source>
        <dbReference type="RuleBase" id="RU364088"/>
    </source>
</evidence>
<dbReference type="NCBIfam" id="TIGR01386">
    <property type="entry name" value="cztS_silS_copS"/>
    <property type="match status" value="1"/>
</dbReference>
<keyword evidence="7 15" id="KW-0808">Transferase</keyword>
<dbReference type="SUPFAM" id="SSF55874">
    <property type="entry name" value="ATPase domain of HSP90 chaperone/DNA topoisomerase II/histidine kinase"/>
    <property type="match status" value="1"/>
</dbReference>
<evidence type="ECO:0000256" key="6">
    <source>
        <dbReference type="ARBA" id="ARBA00022553"/>
    </source>
</evidence>
<dbReference type="InterPro" id="IPR003594">
    <property type="entry name" value="HATPase_dom"/>
</dbReference>
<dbReference type="EC" id="2.7.13.3" evidence="15"/>
<dbReference type="InterPro" id="IPR050428">
    <property type="entry name" value="TCS_sensor_his_kinase"/>
</dbReference>
<keyword evidence="5 15" id="KW-0997">Cell inner membrane</keyword>
<dbReference type="GO" id="GO:0000155">
    <property type="term" value="F:phosphorelay sensor kinase activity"/>
    <property type="evidence" value="ECO:0007669"/>
    <property type="project" value="InterPro"/>
</dbReference>
<keyword evidence="4 15" id="KW-1003">Cell membrane</keyword>
<dbReference type="SMART" id="SM00388">
    <property type="entry name" value="HisKA"/>
    <property type="match status" value="1"/>
</dbReference>
<evidence type="ECO:0000256" key="4">
    <source>
        <dbReference type="ARBA" id="ARBA00022475"/>
    </source>
</evidence>
<evidence type="ECO:0000256" key="5">
    <source>
        <dbReference type="ARBA" id="ARBA00022519"/>
    </source>
</evidence>
<dbReference type="Pfam" id="PF00672">
    <property type="entry name" value="HAMP"/>
    <property type="match status" value="1"/>
</dbReference>
<dbReference type="InterPro" id="IPR004358">
    <property type="entry name" value="Sig_transdc_His_kin-like_C"/>
</dbReference>
<reference evidence="18 19" key="1">
    <citation type="submission" date="2019-02" db="EMBL/GenBank/DDBJ databases">
        <authorList>
            <consortium name="Pathogen Informatics"/>
        </authorList>
    </citation>
    <scope>NUCLEOTIDE SEQUENCE [LARGE SCALE GENOMIC DNA]</scope>
    <source>
        <strain evidence="18 19">3012STDY7103891</strain>
    </source>
</reference>
<gene>
    <name evidence="18" type="primary">copS</name>
    <name evidence="18" type="ORF">NCTC10754_04263</name>
</gene>
<feature type="domain" description="Histidine kinase" evidence="16">
    <location>
        <begin position="237"/>
        <end position="451"/>
    </location>
</feature>
<accession>A0A449IQG0</accession>
<dbReference type="InterPro" id="IPR003661">
    <property type="entry name" value="HisK_dim/P_dom"/>
</dbReference>
<dbReference type="InterPro" id="IPR036097">
    <property type="entry name" value="HisK_dim/P_sf"/>
</dbReference>
<protein>
    <recommendedName>
        <fullName evidence="15">Sensor protein</fullName>
        <ecNumber evidence="15">2.7.13.3</ecNumber>
    </recommendedName>
</protein>
<evidence type="ECO:0000256" key="1">
    <source>
        <dbReference type="ARBA" id="ARBA00000085"/>
    </source>
</evidence>
<evidence type="ECO:0000259" key="17">
    <source>
        <dbReference type="PROSITE" id="PS50885"/>
    </source>
</evidence>
<comment type="catalytic activity">
    <reaction evidence="1 15">
        <text>ATP + protein L-histidine = ADP + protein N-phospho-L-histidine.</text>
        <dbReference type="EC" id="2.7.13.3"/>
    </reaction>
</comment>
<dbReference type="InterPro" id="IPR036890">
    <property type="entry name" value="HATPase_C_sf"/>
</dbReference>
<keyword evidence="9 15" id="KW-0547">Nucleotide-binding</keyword>
<dbReference type="Pfam" id="PF02518">
    <property type="entry name" value="HATPase_c"/>
    <property type="match status" value="1"/>
</dbReference>
<evidence type="ECO:0000313" key="19">
    <source>
        <dbReference type="Proteomes" id="UP000330809"/>
    </source>
</evidence>
<comment type="subcellular location">
    <subcellularLocation>
        <location evidence="3 15">Cell inner membrane</location>
    </subcellularLocation>
    <subcellularLocation>
        <location evidence="2">Membrane</location>
        <topology evidence="2">Multi-pass membrane protein</topology>
    </subcellularLocation>
</comment>
<feature type="domain" description="HAMP" evidence="17">
    <location>
        <begin position="176"/>
        <end position="229"/>
    </location>
</feature>
<evidence type="ECO:0000256" key="7">
    <source>
        <dbReference type="ARBA" id="ARBA00022679"/>
    </source>
</evidence>